<dbReference type="AlphaFoldDB" id="A0A173STJ1"/>
<reference evidence="1 2" key="1">
    <citation type="submission" date="2015-09" db="EMBL/GenBank/DDBJ databases">
        <authorList>
            <consortium name="Pathogen Informatics"/>
        </authorList>
    </citation>
    <scope>NUCLEOTIDE SEQUENCE [LARGE SCALE GENOMIC DNA]</scope>
    <source>
        <strain evidence="1 2">2789STDY5608891</strain>
    </source>
</reference>
<evidence type="ECO:0000313" key="1">
    <source>
        <dbReference type="EMBL" id="CUM93792.1"/>
    </source>
</evidence>
<proteinExistence type="predicted"/>
<evidence type="ECO:0000313" key="2">
    <source>
        <dbReference type="Proteomes" id="UP000095492"/>
    </source>
</evidence>
<dbReference type="RefSeq" id="WP_055289898.1">
    <property type="nucleotide sequence ID" value="NZ_CP173382.1"/>
</dbReference>
<dbReference type="STRING" id="39490.ERS852448_01149"/>
<dbReference type="EMBL" id="CYYA01000006">
    <property type="protein sequence ID" value="CUM93792.1"/>
    <property type="molecule type" value="Genomic_DNA"/>
</dbReference>
<sequence>MSKNNLPGEAFSDRENAETYEQLDLSELIYGLPMGEADFMLNEAQEIQYNEMCQECRQECKQSFRCQVVECPKFRVRRSRKKK</sequence>
<organism evidence="1 2">
    <name type="scientific">Eubacterium ramulus</name>
    <dbReference type="NCBI Taxonomy" id="39490"/>
    <lineage>
        <taxon>Bacteria</taxon>
        <taxon>Bacillati</taxon>
        <taxon>Bacillota</taxon>
        <taxon>Clostridia</taxon>
        <taxon>Eubacteriales</taxon>
        <taxon>Eubacteriaceae</taxon>
        <taxon>Eubacterium</taxon>
    </lineage>
</organism>
<dbReference type="OrthoDB" id="9803516at2"/>
<name>A0A173STJ1_EUBRA</name>
<protein>
    <submittedName>
        <fullName evidence="1">Uncharacterized protein</fullName>
    </submittedName>
</protein>
<dbReference type="Proteomes" id="UP000095492">
    <property type="component" value="Unassembled WGS sequence"/>
</dbReference>
<gene>
    <name evidence="1" type="ORF">ERS852448_01149</name>
</gene>
<dbReference type="GeneID" id="97392468"/>
<accession>A0A173STJ1</accession>